<dbReference type="GO" id="GO:0016787">
    <property type="term" value="F:hydrolase activity"/>
    <property type="evidence" value="ECO:0007669"/>
    <property type="project" value="UniProtKB-KW"/>
</dbReference>
<dbReference type="InterPro" id="IPR029058">
    <property type="entry name" value="AB_hydrolase_fold"/>
</dbReference>
<proteinExistence type="predicted"/>
<dbReference type="PANTHER" id="PTHR43194">
    <property type="entry name" value="HYDROLASE ALPHA/BETA FOLD FAMILY"/>
    <property type="match status" value="1"/>
</dbReference>
<accession>A0ABX0DBU9</accession>
<dbReference type="Pfam" id="PF12697">
    <property type="entry name" value="Abhydrolase_6"/>
    <property type="match status" value="1"/>
</dbReference>
<gene>
    <name evidence="2" type="ORF">G6N77_13175</name>
</gene>
<dbReference type="SUPFAM" id="SSF53474">
    <property type="entry name" value="alpha/beta-Hydrolases"/>
    <property type="match status" value="1"/>
</dbReference>
<protein>
    <submittedName>
        <fullName evidence="2">Alpha/beta hydrolase</fullName>
    </submittedName>
</protein>
<feature type="domain" description="AB hydrolase-1" evidence="1">
    <location>
        <begin position="40"/>
        <end position="247"/>
    </location>
</feature>
<dbReference type="InterPro" id="IPR050228">
    <property type="entry name" value="Carboxylesterase_BioH"/>
</dbReference>
<keyword evidence="3" id="KW-1185">Reference proteome</keyword>
<dbReference type="EMBL" id="JAAKZI010000023">
    <property type="protein sequence ID" value="NGN84402.1"/>
    <property type="molecule type" value="Genomic_DNA"/>
</dbReference>
<evidence type="ECO:0000313" key="2">
    <source>
        <dbReference type="EMBL" id="NGN84402.1"/>
    </source>
</evidence>
<sequence>MSSFATSSDGTRIAYDADGSGPPVILVGGAMQFRGFDSNTVAMAKLLAARGYTVINFDRRGRGESAQAPSFTLADTIEDLRALIDAAGAPSALFGSSSGGSICLAAAAAGLPVTAMVLWETPLGEELGTDSAANLAGLREKLAAGDGDDVIAYYMKDMPPEWLEGARSSPGWPVMTSMGPSLEADTESLAWTQSAPRAELWASIQAPTLALVGEQTLPIMPPAADSIAANVPHGSTGVIPAANHSWEPDVMATRIAAFLGSLA</sequence>
<comment type="caution">
    <text evidence="2">The sequence shown here is derived from an EMBL/GenBank/DDBJ whole genome shotgun (WGS) entry which is preliminary data.</text>
</comment>
<organism evidence="2 3">
    <name type="scientific">Arthrobacter silviterrae</name>
    <dbReference type="NCBI Taxonomy" id="2026658"/>
    <lineage>
        <taxon>Bacteria</taxon>
        <taxon>Bacillati</taxon>
        <taxon>Actinomycetota</taxon>
        <taxon>Actinomycetes</taxon>
        <taxon>Micrococcales</taxon>
        <taxon>Micrococcaceae</taxon>
        <taxon>Arthrobacter</taxon>
    </lineage>
</organism>
<evidence type="ECO:0000259" key="1">
    <source>
        <dbReference type="Pfam" id="PF12697"/>
    </source>
</evidence>
<name>A0ABX0DBU9_9MICC</name>
<dbReference type="RefSeq" id="WP_165182632.1">
    <property type="nucleotide sequence ID" value="NZ_JAAKZI010000023.1"/>
</dbReference>
<evidence type="ECO:0000313" key="3">
    <source>
        <dbReference type="Proteomes" id="UP000479226"/>
    </source>
</evidence>
<dbReference type="InterPro" id="IPR000073">
    <property type="entry name" value="AB_hydrolase_1"/>
</dbReference>
<reference evidence="2 3" key="1">
    <citation type="submission" date="2020-02" db="EMBL/GenBank/DDBJ databases">
        <title>Genome sequence of the type strain DSM 27180 of Arthrobacter silviterrae.</title>
        <authorList>
            <person name="Gao J."/>
            <person name="Sun J."/>
        </authorList>
    </citation>
    <scope>NUCLEOTIDE SEQUENCE [LARGE SCALE GENOMIC DNA]</scope>
    <source>
        <strain evidence="2 3">DSM 27180</strain>
    </source>
</reference>
<dbReference type="Proteomes" id="UP000479226">
    <property type="component" value="Unassembled WGS sequence"/>
</dbReference>
<keyword evidence="2" id="KW-0378">Hydrolase</keyword>
<dbReference type="PANTHER" id="PTHR43194:SF2">
    <property type="entry name" value="PEROXISOMAL MEMBRANE PROTEIN LPX1"/>
    <property type="match status" value="1"/>
</dbReference>
<dbReference type="Gene3D" id="3.40.50.1820">
    <property type="entry name" value="alpha/beta hydrolase"/>
    <property type="match status" value="1"/>
</dbReference>